<protein>
    <submittedName>
        <fullName evidence="2">Uncharacterized protein</fullName>
    </submittedName>
</protein>
<comment type="caution">
    <text evidence="2">The sequence shown here is derived from an EMBL/GenBank/DDBJ whole genome shotgun (WGS) entry which is preliminary data.</text>
</comment>
<gene>
    <name evidence="2" type="ORF">TCON_0006</name>
</gene>
<evidence type="ECO:0000313" key="2">
    <source>
        <dbReference type="EMBL" id="KAF7684785.1"/>
    </source>
</evidence>
<sequence>MMKIFNMQLIIFCLTKIKLEVTFVPCTDEWYNMKLRVCKNLINNKRFYLDSKGNYVNDKQQLIEKLKLACKKLSDAQQFQADLLIAFDITDLFEISNDKEFKVYEEVKDFTGNIYYTLVKNEMDFILKNNSKFYLIHFAKSNQLRNSNRTYKIITKNEEQCMNFYFEIDIYGKIIKNSVRTNLGKNLNEYYHDDVIEKILPSSADENMIKDPLDINILQLI</sequence>
<keyword evidence="3" id="KW-1185">Reference proteome</keyword>
<keyword evidence="1" id="KW-0732">Signal</keyword>
<feature type="signal peptide" evidence="1">
    <location>
        <begin position="1"/>
        <end position="19"/>
    </location>
</feature>
<feature type="chain" id="PRO_5047244527" evidence="1">
    <location>
        <begin position="20"/>
        <end position="221"/>
    </location>
</feature>
<dbReference type="EMBL" id="SBIQ01000001">
    <property type="protein sequence ID" value="KAF7684785.1"/>
    <property type="molecule type" value="Genomic_DNA"/>
</dbReference>
<evidence type="ECO:0000313" key="3">
    <source>
        <dbReference type="Proteomes" id="UP001516464"/>
    </source>
</evidence>
<evidence type="ECO:0000256" key="1">
    <source>
        <dbReference type="SAM" id="SignalP"/>
    </source>
</evidence>
<dbReference type="Proteomes" id="UP001516464">
    <property type="component" value="Unassembled WGS sequence"/>
</dbReference>
<reference evidence="2 3" key="1">
    <citation type="submission" date="2019-01" db="EMBL/GenBank/DDBJ databases">
        <title>Genomes sequencing and comparative genomics of infectious freshwater microsporidia, Cucumispora dikerogammari and Thelohania contejeani.</title>
        <authorList>
            <person name="Cormier A."/>
            <person name="Giraud I."/>
            <person name="Wattier R."/>
            <person name="Teixeira M."/>
            <person name="Grandjean F."/>
            <person name="Rigaud T."/>
            <person name="Cordaux R."/>
        </authorList>
    </citation>
    <scope>NUCLEOTIDE SEQUENCE [LARGE SCALE GENOMIC DNA]</scope>
    <source>
        <strain evidence="2">T1</strain>
        <tissue evidence="2">Spores</tissue>
    </source>
</reference>
<accession>A0ABQ7I2X8</accession>
<organism evidence="2 3">
    <name type="scientific">Astathelohania contejeani</name>
    <dbReference type="NCBI Taxonomy" id="164912"/>
    <lineage>
        <taxon>Eukaryota</taxon>
        <taxon>Fungi</taxon>
        <taxon>Fungi incertae sedis</taxon>
        <taxon>Microsporidia</taxon>
        <taxon>Astathelohaniidae</taxon>
        <taxon>Astathelohania</taxon>
    </lineage>
</organism>
<name>A0ABQ7I2X8_9MICR</name>
<proteinExistence type="predicted"/>